<evidence type="ECO:0000313" key="1">
    <source>
        <dbReference type="EMBL" id="RAV14813.1"/>
    </source>
</evidence>
<sequence length="698" mass="78794">MSSEKYLFTHEDCYVKVDKGQLIIGNALITQTFDLQGGMPRIVSIRNIKNGDEWLQPGNIAPMFKLPGLKKFAADVMYISTDLDNDLGIADFHIYAKVDIICNALSLIVRNTWKVYPGSAFVQHEVSVKRLSADSSHSSESRALMIPEAWSKNKQPSETQYDDYIGYLPLAEQHSRYEIIQLSDVTDHHNNLVRTDSALLFSRGHDTCDGNIAFIEKSLRSSGLLVIKEGPTPFARLGGNEPDFAFVGLGLYVLGTGLSPEESWDGEFMPAYGCVIGVYDGHEASRYALLDTYARKIHIDRPERDFFFMCNNWGDRSRDGRVSEPFLLKELEIAASLGVTHYQIDDGWQSGATMNSIHADQAGGGRWSGYHTYAADFWAPHPERLPNGFEPLSTRAEQLSIRLCLWFSPDSEDNFVNWEKDAEILINLHRKYNICHFKLDGIQLHSKRGERSLLNMMRKVVLESGNRVYFNLDTTAQVRLGYFGRTQYGGLFLENRYTDVGNYFPHWTLRNLWMLCKYVPARKLQIEFLNVRRNRGIYGGDPLSPNACGILYSFGATLFSNPLAWMELSGLSDTDAELLSQIIRLVAPHHKAILSGHILPVGLEPSGTGWTGLQSVRNEYEGYLIVFRELTEDESHSLKLWGLERKRIRLNKIVGTAGPDVLAKQSEPEILTPDSEGRFRFALPAPLSFSLYSYAVEG</sequence>
<dbReference type="AlphaFoldDB" id="A0A329M7Z2"/>
<accession>A0A329M7Z2</accession>
<gene>
    <name evidence="1" type="ORF">DQG23_30745</name>
</gene>
<dbReference type="SUPFAM" id="SSF51445">
    <property type="entry name" value="(Trans)glycosidases"/>
    <property type="match status" value="1"/>
</dbReference>
<dbReference type="InterPro" id="IPR017853">
    <property type="entry name" value="GH"/>
</dbReference>
<comment type="caution">
    <text evidence="1">The sequence shown here is derived from an EMBL/GenBank/DDBJ whole genome shotgun (WGS) entry which is preliminary data.</text>
</comment>
<keyword evidence="2" id="KW-1185">Reference proteome</keyword>
<organism evidence="1 2">
    <name type="scientific">Paenibacillus contaminans</name>
    <dbReference type="NCBI Taxonomy" id="450362"/>
    <lineage>
        <taxon>Bacteria</taxon>
        <taxon>Bacillati</taxon>
        <taxon>Bacillota</taxon>
        <taxon>Bacilli</taxon>
        <taxon>Bacillales</taxon>
        <taxon>Paenibacillaceae</taxon>
        <taxon>Paenibacillus</taxon>
    </lineage>
</organism>
<protein>
    <recommendedName>
        <fullName evidence="3">Alpha-galactosidase</fullName>
    </recommendedName>
</protein>
<dbReference type="RefSeq" id="WP_113034859.1">
    <property type="nucleotide sequence ID" value="NZ_QMFB01000025.1"/>
</dbReference>
<evidence type="ECO:0000313" key="2">
    <source>
        <dbReference type="Proteomes" id="UP000250369"/>
    </source>
</evidence>
<dbReference type="Gene3D" id="3.20.20.70">
    <property type="entry name" value="Aldolase class I"/>
    <property type="match status" value="1"/>
</dbReference>
<dbReference type="Proteomes" id="UP000250369">
    <property type="component" value="Unassembled WGS sequence"/>
</dbReference>
<proteinExistence type="predicted"/>
<name>A0A329M7Z2_9BACL</name>
<dbReference type="InterPro" id="IPR013785">
    <property type="entry name" value="Aldolase_TIM"/>
</dbReference>
<evidence type="ECO:0008006" key="3">
    <source>
        <dbReference type="Google" id="ProtNLM"/>
    </source>
</evidence>
<dbReference type="EMBL" id="QMFB01000025">
    <property type="protein sequence ID" value="RAV14813.1"/>
    <property type="molecule type" value="Genomic_DNA"/>
</dbReference>
<dbReference type="OrthoDB" id="9779211at2"/>
<reference evidence="1 2" key="1">
    <citation type="journal article" date="2009" name="Int. J. Syst. Evol. Microbiol.">
        <title>Paenibacillus contaminans sp. nov., isolated from a contaminated laboratory plate.</title>
        <authorList>
            <person name="Chou J.H."/>
            <person name="Lee J.H."/>
            <person name="Lin M.C."/>
            <person name="Chang P.S."/>
            <person name="Arun A.B."/>
            <person name="Young C.C."/>
            <person name="Chen W.M."/>
        </authorList>
    </citation>
    <scope>NUCLEOTIDE SEQUENCE [LARGE SCALE GENOMIC DNA]</scope>
    <source>
        <strain evidence="1 2">CKOBP-6</strain>
    </source>
</reference>